<dbReference type="RefSeq" id="WP_000063582.1">
    <property type="nucleotide sequence ID" value="NC_021670.1"/>
</dbReference>
<feature type="transmembrane region" description="Helical" evidence="8">
    <location>
        <begin position="178"/>
        <end position="205"/>
    </location>
</feature>
<evidence type="ECO:0000313" key="32">
    <source>
        <dbReference type="EMBL" id="RZI06522.1"/>
    </source>
</evidence>
<evidence type="ECO:0000313" key="26">
    <source>
        <dbReference type="EMBL" id="NDP57416.1"/>
    </source>
</evidence>
<evidence type="ECO:0000313" key="38">
    <source>
        <dbReference type="Proteomes" id="UP000294017"/>
    </source>
</evidence>
<evidence type="ECO:0000313" key="28">
    <source>
        <dbReference type="EMBL" id="NGW68400.1"/>
    </source>
</evidence>
<evidence type="ECO:0000313" key="14">
    <source>
        <dbReference type="EMBL" id="CAA4706251.1"/>
    </source>
</evidence>
<dbReference type="EMBL" id="CACTWD010000023">
    <property type="protein sequence ID" value="CAA4706251.1"/>
    <property type="molecule type" value="Genomic_DNA"/>
</dbReference>
<dbReference type="EMBL" id="UHBY01000003">
    <property type="protein sequence ID" value="SUL36700.1"/>
    <property type="molecule type" value="Genomic_DNA"/>
</dbReference>
<evidence type="ECO:0000313" key="25">
    <source>
        <dbReference type="EMBL" id="MVM09839.1"/>
    </source>
</evidence>
<evidence type="ECO:0000313" key="13">
    <source>
        <dbReference type="EMBL" id="CAA4398898.1"/>
    </source>
</evidence>
<dbReference type="EMBL" id="LALQ01000051">
    <property type="protein sequence ID" value="KMR56354.1"/>
    <property type="molecule type" value="Genomic_DNA"/>
</dbReference>
<evidence type="ECO:0000313" key="12">
    <source>
        <dbReference type="EMBL" id="CAA4163022.1"/>
    </source>
</evidence>
<evidence type="ECO:0000313" key="44">
    <source>
        <dbReference type="Proteomes" id="UP000459586"/>
    </source>
</evidence>
<evidence type="ECO:0000313" key="17">
    <source>
        <dbReference type="EMBL" id="CAC5809826.1"/>
    </source>
</evidence>
<evidence type="ECO:0000313" key="22">
    <source>
        <dbReference type="EMBL" id="KSA77462.1"/>
    </source>
</evidence>
<dbReference type="EMBL" id="CAIIGN010000001">
    <property type="protein sequence ID" value="CAC8208156.1"/>
    <property type="molecule type" value="Genomic_DNA"/>
</dbReference>
<dbReference type="EMBL" id="CACUNS010000022">
    <property type="protein sequence ID" value="CAA6125362.1"/>
    <property type="molecule type" value="Genomic_DNA"/>
</dbReference>
<evidence type="ECO:0000313" key="53">
    <source>
        <dbReference type="Proteomes" id="UP000547874"/>
    </source>
</evidence>
<dbReference type="Proteomes" id="UP000473113">
    <property type="component" value="Unassembled WGS sequence"/>
</dbReference>
<dbReference type="Proteomes" id="UP000451682">
    <property type="component" value="Unassembled WGS sequence"/>
</dbReference>
<dbReference type="GO" id="GO:0008982">
    <property type="term" value="F:protein-N(PI)-phosphohistidine-sugar phosphotransferase activity"/>
    <property type="evidence" value="ECO:0007669"/>
    <property type="project" value="InterPro"/>
</dbReference>
<evidence type="ECO:0000256" key="7">
    <source>
        <dbReference type="ARBA" id="ARBA00023136"/>
    </source>
</evidence>
<feature type="transmembrane region" description="Helical" evidence="8">
    <location>
        <begin position="217"/>
        <end position="246"/>
    </location>
</feature>
<dbReference type="EMBL" id="CAIGXB010000014">
    <property type="protein sequence ID" value="CAC5809826.1"/>
    <property type="molecule type" value="Genomic_DNA"/>
</dbReference>
<dbReference type="GO" id="GO:0009401">
    <property type="term" value="P:phosphoenolpyruvate-dependent sugar phosphotransferase system"/>
    <property type="evidence" value="ECO:0007669"/>
    <property type="project" value="InterPro"/>
</dbReference>
<sequence length="353" mass="37310">MSNANNADNKQFFSKILNSIGAGVVIALVPNALLGEVLKIFKSGNEILELTYQLVILIQSFMAFIIGVLAAHQFKFNGAGAAIVGTSAMIGSGAVVYSNNSFMLKGIGDIINTSLVVIIACLIYMVLQNKLGSFELIILPVLVPIVSGGIGLITLPYIRKITQAIGNVIHSFTDLNPLLMSILISVAFSLLMVTPISLVAIATAISLNGLGSGAANLGIVAACVTFLFGSLRVNSIGVNAVLLIGAAKMMIPVYLKNLIISIPLTINGIITGIIAYVLQVKGTPLSAGFGYTGLVGPINAFNRMSGDPTMNIILLALGYFVIPFVSAFIVHELCKKFIPIYSNDIYKFEVPKQ</sequence>
<reference evidence="33 36" key="6">
    <citation type="submission" date="2018-06" db="EMBL/GenBank/DDBJ databases">
        <authorList>
            <consortium name="Pathogen Informatics"/>
            <person name="Doyle S."/>
        </authorList>
    </citation>
    <scope>NUCLEOTIDE SEQUENCE [LARGE SCALE GENOMIC DNA]</scope>
    <source>
        <strain evidence="33 36">NCTC10702</strain>
    </source>
</reference>
<keyword evidence="5 8" id="KW-0812">Transmembrane</keyword>
<dbReference type="EMBL" id="WPXC01000007">
    <property type="protein sequence ID" value="MVM09839.1"/>
    <property type="molecule type" value="Genomic_DNA"/>
</dbReference>
<evidence type="ECO:0000313" key="31">
    <source>
        <dbReference type="EMBL" id="RZH90092.1"/>
    </source>
</evidence>
<dbReference type="Proteomes" id="UP000442782">
    <property type="component" value="Unassembled WGS sequence"/>
</dbReference>
<dbReference type="InterPro" id="IPR003352">
    <property type="entry name" value="PTS_EIIC"/>
</dbReference>
<evidence type="ECO:0000313" key="41">
    <source>
        <dbReference type="Proteomes" id="UP000443506"/>
    </source>
</evidence>
<feature type="transmembrane region" description="Helical" evidence="8">
    <location>
        <begin position="50"/>
        <end position="72"/>
    </location>
</feature>
<evidence type="ECO:0000313" key="15">
    <source>
        <dbReference type="EMBL" id="CAA6125362.1"/>
    </source>
</evidence>
<evidence type="ECO:0000313" key="43">
    <source>
        <dbReference type="Proteomes" id="UP000451682"/>
    </source>
</evidence>
<feature type="transmembrane region" description="Helical" evidence="8">
    <location>
        <begin position="312"/>
        <end position="330"/>
    </location>
</feature>
<dbReference type="OMA" id="KIQMANM"/>
<feature type="domain" description="Phosphotransferase system EIIC" evidence="9">
    <location>
        <begin position="15"/>
        <end position="347"/>
    </location>
</feature>
<feature type="transmembrane region" description="Helical" evidence="8">
    <location>
        <begin position="258"/>
        <end position="278"/>
    </location>
</feature>
<evidence type="ECO:0000256" key="1">
    <source>
        <dbReference type="ARBA" id="ARBA00004651"/>
    </source>
</evidence>
<evidence type="ECO:0000313" key="35">
    <source>
        <dbReference type="Proteomes" id="UP000217245"/>
    </source>
</evidence>
<keyword evidence="6 8" id="KW-1133">Transmembrane helix</keyword>
<dbReference type="EMBL" id="JAAJIY010000026">
    <property type="protein sequence ID" value="NGK21638.1"/>
    <property type="molecule type" value="Genomic_DNA"/>
</dbReference>
<feature type="transmembrane region" description="Helical" evidence="8">
    <location>
        <begin position="78"/>
        <end position="98"/>
    </location>
</feature>
<dbReference type="Proteomes" id="UP000478431">
    <property type="component" value="Unassembled WGS sequence"/>
</dbReference>
<dbReference type="EMBL" id="QNXF01000002">
    <property type="protein sequence ID" value="TXL47353.1"/>
    <property type="molecule type" value="Genomic_DNA"/>
</dbReference>
<evidence type="ECO:0000313" key="27">
    <source>
        <dbReference type="EMBL" id="NGK21638.1"/>
    </source>
</evidence>
<evidence type="ECO:0000313" key="50">
    <source>
        <dbReference type="Proteomes" id="UP000478867"/>
    </source>
</evidence>
<dbReference type="Proteomes" id="UP000478867">
    <property type="component" value="Unassembled WGS sequence"/>
</dbReference>
<dbReference type="AlphaFoldDB" id="A0A0D3Q8L2"/>
<evidence type="ECO:0000313" key="24">
    <source>
        <dbReference type="EMBL" id="MVK33922.1"/>
    </source>
</evidence>
<reference evidence="23" key="15">
    <citation type="submission" date="2023-08" db="EMBL/GenBank/DDBJ databases">
        <authorList>
            <person name="Zhao H."/>
            <person name="Wang X."/>
        </authorList>
    </citation>
    <scope>NUCLEOTIDE SEQUENCE</scope>
    <source>
        <strain evidence="23">NC-4</strain>
    </source>
</reference>
<evidence type="ECO:0000313" key="29">
    <source>
        <dbReference type="EMBL" id="NUY12130.1"/>
    </source>
</evidence>
<dbReference type="Proteomes" id="UP000459702">
    <property type="component" value="Unassembled WGS sequence"/>
</dbReference>
<evidence type="ECO:0000313" key="42">
    <source>
        <dbReference type="Proteomes" id="UP000443708"/>
    </source>
</evidence>
<evidence type="ECO:0000313" key="39">
    <source>
        <dbReference type="Proteomes" id="UP000442696"/>
    </source>
</evidence>
<dbReference type="EMBL" id="RQTC01000426">
    <property type="protein sequence ID" value="RZH90092.1"/>
    <property type="molecule type" value="Genomic_DNA"/>
</dbReference>
<reference evidence="22" key="2">
    <citation type="submission" date="2015-06" db="EMBL/GenBank/DDBJ databases">
        <authorList>
            <person name="Diene S.M."/>
            <person name="Von Dach E."/>
            <person name="Fankhauser C."/>
            <person name="Schrenzel J."/>
            <person name="Harbarth S."/>
            <person name="Francois P."/>
        </authorList>
    </citation>
    <scope>NUCLEOTIDE SEQUENCE</scope>
    <source>
        <strain evidence="22">MRSA_S26</strain>
    </source>
</reference>
<gene>
    <name evidence="11" type="primary">pfoS/R</name>
    <name evidence="33" type="synonym">pfoS</name>
    <name evidence="33" type="synonym">R</name>
    <name evidence="22" type="ORF">ACR79_14110</name>
    <name evidence="10" type="ORF">CNH36_10010</name>
    <name evidence="34" type="ORF">DQU50_05975</name>
    <name evidence="31" type="ORF">EIG94_15335</name>
    <name evidence="32" type="ORF">EIH03_10195</name>
    <name evidence="21" type="ORF">EP54_11135</name>
    <name evidence="20" type="ORF">EQ90_10375</name>
    <name evidence="27" type="ORF">G0Z31_09020</name>
    <name evidence="28" type="ORF">G6Y24_13125</name>
    <name evidence="24" type="ORF">GO814_02075</name>
    <name evidence="25" type="ORF">GO942_03940</name>
    <name evidence="29" type="ORF">GQX37_06165</name>
    <name evidence="30" type="ORF">GQX52_01340</name>
    <name evidence="26" type="ORF">GZ130_12610</name>
    <name evidence="23" type="ORF">LB359_07020</name>
    <name evidence="33" type="ORF">NCTC10702_02917</name>
    <name evidence="19" type="ORF">NCTC13131_05965</name>
    <name evidence="12" type="ORF">SAMEA1029512_02600</name>
    <name evidence="11" type="ORF">SAMEA1029528_02438</name>
    <name evidence="13" type="ORF">SAMEA2078260_02648</name>
    <name evidence="15" type="ORF">SAMEA2078588_02576</name>
    <name evidence="16" type="ORF">SAMEA2080344_02573</name>
    <name evidence="14" type="ORF">SAMEA2081063_02671</name>
    <name evidence="17" type="ORF">SAMEA4008575_02600</name>
    <name evidence="18" type="ORF">SAMEA70153168_00001</name>
</gene>
<evidence type="ECO:0000256" key="3">
    <source>
        <dbReference type="ARBA" id="ARBA00022475"/>
    </source>
</evidence>
<dbReference type="Proteomes" id="UP000507402">
    <property type="component" value="Unassembled WGS sequence"/>
</dbReference>
<dbReference type="EMBL" id="LFVP01000014">
    <property type="protein sequence ID" value="KSA77462.1"/>
    <property type="molecule type" value="Genomic_DNA"/>
</dbReference>
<dbReference type="EMBL" id="RQTF01000187">
    <property type="protein sequence ID" value="RZI06522.1"/>
    <property type="molecule type" value="Genomic_DNA"/>
</dbReference>
<evidence type="ECO:0000313" key="49">
    <source>
        <dbReference type="Proteomes" id="UP000478431"/>
    </source>
</evidence>
<evidence type="ECO:0000313" key="23">
    <source>
        <dbReference type="EMBL" id="MCE3362100.1"/>
    </source>
</evidence>
<dbReference type="EMBL" id="CACTOE010000025">
    <property type="protein sequence ID" value="CAA4163022.1"/>
    <property type="molecule type" value="Genomic_DNA"/>
</dbReference>
<evidence type="ECO:0000313" key="34">
    <source>
        <dbReference type="EMBL" id="TXL47353.1"/>
    </source>
</evidence>
<accession>A0A0D3Q8L2</accession>
<dbReference type="Proteomes" id="UP000442696">
    <property type="component" value="Unassembled WGS sequence"/>
</dbReference>
<accession>A0A1E8XDC3</accession>
<keyword evidence="3" id="KW-1003">Cell membrane</keyword>
<dbReference type="EMBL" id="UAUZ02000004">
    <property type="protein sequence ID" value="CAD7354959.1"/>
    <property type="molecule type" value="Genomic_DNA"/>
</dbReference>
<evidence type="ECO:0000313" key="18">
    <source>
        <dbReference type="EMBL" id="CAC8208156.1"/>
    </source>
</evidence>
<dbReference type="Proteomes" id="UP000466646">
    <property type="component" value="Unassembled WGS sequence"/>
</dbReference>
<evidence type="ECO:0000313" key="20">
    <source>
        <dbReference type="EMBL" id="KMR35890.1"/>
    </source>
</evidence>
<dbReference type="EMBL" id="JAANDN010000011">
    <property type="protein sequence ID" value="NUY67311.1"/>
    <property type="molecule type" value="Genomic_DNA"/>
</dbReference>
<reference evidence="23" key="14">
    <citation type="journal article" date="2021" name="Front Med (Lausanne)">
        <title>The Prevalence and Determinants of Fusidic Acid Resistance Among Methicillin-Resistant Staphylococcus aureus Clinical Isolates in China.</title>
        <authorList>
            <person name="Zhao H."/>
            <person name="Wang X."/>
            <person name="Wang B."/>
            <person name="Xu Y."/>
            <person name="Rao L."/>
            <person name="Wan B."/>
            <person name="Guo Y."/>
            <person name="Wu X."/>
            <person name="Yu J."/>
            <person name="Chen L."/>
            <person name="Li M."/>
            <person name="Yu F."/>
        </authorList>
    </citation>
    <scope>NUCLEOTIDE SEQUENCE</scope>
    <source>
        <strain evidence="23">NC-4</strain>
    </source>
</reference>
<evidence type="ECO:0000313" key="54">
    <source>
        <dbReference type="Proteomes" id="UP000561555"/>
    </source>
</evidence>
<dbReference type="EMBL" id="LALJ01000025">
    <property type="protein sequence ID" value="KMR35890.1"/>
    <property type="molecule type" value="Genomic_DNA"/>
</dbReference>
<feature type="transmembrane region" description="Helical" evidence="8">
    <location>
        <begin position="20"/>
        <end position="38"/>
    </location>
</feature>
<dbReference type="Proteomes" id="UP000443506">
    <property type="component" value="Unassembled WGS sequence"/>
</dbReference>
<dbReference type="Proteomes" id="UP000052129">
    <property type="component" value="Unassembled WGS sequence"/>
</dbReference>
<evidence type="ECO:0000313" key="36">
    <source>
        <dbReference type="Proteomes" id="UP000254116"/>
    </source>
</evidence>
<reference evidence="26 46" key="11">
    <citation type="submission" date="2020-01" db="EMBL/GenBank/DDBJ databases">
        <title>Analysis of Virulence and Antimicrobial Resistance Gene Carriage in Staphylococcus aureus Infections in Equids Using Whole Genome Sequencing.</title>
        <authorList>
            <person name="Little S.V."/>
            <person name="Hillhouse A.E."/>
            <person name="Cohen N.D."/>
            <person name="Lawhon S.D."/>
            <person name="Bryan L.K."/>
        </authorList>
    </citation>
    <scope>NUCLEOTIDE SEQUENCE [LARGE SCALE GENOMIC DNA]</scope>
    <source>
        <strain evidence="26 46">61-017</strain>
    </source>
</reference>
<evidence type="ECO:0000313" key="52">
    <source>
        <dbReference type="Proteomes" id="UP000507402"/>
    </source>
</evidence>
<evidence type="ECO:0000313" key="45">
    <source>
        <dbReference type="Proteomes" id="UP000459702"/>
    </source>
</evidence>
<evidence type="ECO:0000256" key="2">
    <source>
        <dbReference type="ARBA" id="ARBA00022448"/>
    </source>
</evidence>
<dbReference type="Proteomes" id="UP000443708">
    <property type="component" value="Unassembled WGS sequence"/>
</dbReference>
<reference evidence="20" key="1">
    <citation type="journal article" date="2015" name="J. Infect. Dis.">
        <title>Parallel Epidemics of Community-Associated Methicillin-Resistant Staphylococcus aureus USA300 Infection in North and South America.</title>
        <authorList>
            <person name="Planet P.J."/>
            <person name="Diaz L."/>
            <person name="Kolokotronis S.O."/>
            <person name="Narechania A."/>
            <person name="Reyes J."/>
            <person name="Xing G."/>
            <person name="Rincon S."/>
            <person name="Smith H."/>
            <person name="Panesso D."/>
            <person name="Ryan C."/>
            <person name="Smith D.P."/>
            <person name="Guzman M."/>
            <person name="Zurita J."/>
            <person name="Sebra R."/>
            <person name="Deikus G."/>
            <person name="Nolan R.L."/>
            <person name="Tenover F.C."/>
            <person name="Weinstock G.M."/>
            <person name="Robinson D.A."/>
            <person name="Arias C.A."/>
        </authorList>
    </citation>
    <scope>NUCLEOTIDE SEQUENCE</scope>
    <source>
        <strain evidence="20">CA15</strain>
        <strain evidence="21">M121</strain>
    </source>
</reference>
<reference evidence="37 38" key="7">
    <citation type="submission" date="2018-11" db="EMBL/GenBank/DDBJ databases">
        <title>Genomic profiling of Staphylococcus species from a Poultry farm system in KwaZulu-Natal, South Africa.</title>
        <authorList>
            <person name="Amoako D.G."/>
            <person name="Somboro A.M."/>
            <person name="Abia A.L.K."/>
            <person name="Bester L.A."/>
            <person name="Essack S.Y."/>
        </authorList>
    </citation>
    <scope>NUCLEOTIDE SEQUENCE [LARGE SCALE GENOMIC DNA]</scope>
    <source>
        <strain evidence="32 38">SA12</strain>
        <strain evidence="31 37">SA9</strain>
    </source>
</reference>
<evidence type="ECO:0000313" key="21">
    <source>
        <dbReference type="EMBL" id="KMR56354.1"/>
    </source>
</evidence>
<evidence type="ECO:0000313" key="19">
    <source>
        <dbReference type="EMBL" id="CAD7354959.1"/>
    </source>
</evidence>
<evidence type="ECO:0000313" key="10">
    <source>
        <dbReference type="EMBL" id="ATC71971.1"/>
    </source>
</evidence>
<dbReference type="GO" id="GO:0005886">
    <property type="term" value="C:plasma membrane"/>
    <property type="evidence" value="ECO:0007669"/>
    <property type="project" value="UniProtKB-SubCell"/>
</dbReference>
<dbReference type="KEGG" id="saud:CH52_09785"/>
<keyword evidence="7 8" id="KW-0472">Membrane</keyword>
<dbReference type="KEGG" id="saur:SABB_01977"/>
<dbReference type="Proteomes" id="UP000217245">
    <property type="component" value="Chromosome"/>
</dbReference>
<reference evidence="47 50" key="8">
    <citation type="submission" date="2019-11" db="EMBL/GenBank/DDBJ databases">
        <title>Implementation of targeted gown and glove precautions to prevent Staphylococcus aureus acquisition in community-based nursing homes.</title>
        <authorList>
            <person name="Stine O.C."/>
        </authorList>
    </citation>
    <scope>NUCLEOTIDE SEQUENCE [LARGE SCALE GENOMIC DNA]</scope>
    <source>
        <strain evidence="25 50">S_1081.LBCF.DN</strain>
        <strain evidence="24 47">S_2062.LAUP.DI</strain>
    </source>
</reference>
<dbReference type="Pfam" id="PF13303">
    <property type="entry name" value="PTS_EIIC_2"/>
    <property type="match status" value="1"/>
</dbReference>
<dbReference type="Proteomes" id="UP000459586">
    <property type="component" value="Unassembled WGS sequence"/>
</dbReference>
<dbReference type="EMBL" id="CP023391">
    <property type="protein sequence ID" value="ATC71971.1"/>
    <property type="molecule type" value="Genomic_DNA"/>
</dbReference>
<evidence type="ECO:0000259" key="9">
    <source>
        <dbReference type="Pfam" id="PF13303"/>
    </source>
</evidence>
<protein>
    <submittedName>
        <fullName evidence="20">Membrane protein</fullName>
    </submittedName>
    <submittedName>
        <fullName evidence="30">PTS transporter subunit IIC</fullName>
    </submittedName>
    <submittedName>
        <fullName evidence="11">Regulatory protein</fullName>
    </submittedName>
</protein>
<evidence type="ECO:0000313" key="11">
    <source>
        <dbReference type="EMBL" id="CAA4157343.1"/>
    </source>
</evidence>
<evidence type="ECO:0000313" key="46">
    <source>
        <dbReference type="Proteomes" id="UP000466646"/>
    </source>
</evidence>
<dbReference type="Proteomes" id="UP001200271">
    <property type="component" value="Unassembled WGS sequence"/>
</dbReference>
<proteinExistence type="predicted"/>
<evidence type="ECO:0000313" key="40">
    <source>
        <dbReference type="Proteomes" id="UP000442782"/>
    </source>
</evidence>
<keyword evidence="4" id="KW-0762">Sugar transport</keyword>
<dbReference type="EMBL" id="CACTPI010000014">
    <property type="protein sequence ID" value="CAA4157343.1"/>
    <property type="molecule type" value="Genomic_DNA"/>
</dbReference>
<reference evidence="39 40" key="9">
    <citation type="submission" date="2019-12" db="EMBL/GenBank/DDBJ databases">
        <authorList>
            <consortium name="Pathogen Informatics"/>
        </authorList>
    </citation>
    <scope>NUCLEOTIDE SEQUENCE [LARGE SCALE GENOMIC DNA]</scope>
    <source>
        <strain evidence="18 52">MOS114</strain>
        <strain evidence="19">NCTC13131</strain>
        <strain evidence="11 42">S040_N01_C01</strain>
        <strain evidence="12 40">S087_N01_C01</strain>
        <strain evidence="17 51">SG160</strain>
        <strain evidence="15 45">T012_N10_C04</strain>
        <strain evidence="13 39">T012_N16_C08</strain>
        <strain evidence="14 41">T065_N03_C06</strain>
        <strain evidence="16 44">T197_A02_C01</strain>
    </source>
</reference>
<reference evidence="22" key="3">
    <citation type="journal article" date="2016" name="J. Infect. Dis.">
        <title>Comparative Genomics of Community-Associated Methicillin-Resistant Staphylococcus aureus Shows the Emergence of Clone ST8-USA300 in Geneva, Switzerland.</title>
        <authorList>
            <person name="Von Dach E."/>
            <person name="Diene S.M."/>
            <person name="Fankhauser C."/>
            <person name="Schrenzel J."/>
            <person name="Harbarth S."/>
            <person name="Francois P."/>
        </authorList>
    </citation>
    <scope>NUCLEOTIDE SEQUENCE</scope>
    <source>
        <strain evidence="22">MRSA_S26</strain>
    </source>
</reference>
<dbReference type="EMBL" id="WPTS01000014">
    <property type="protein sequence ID" value="MVK33922.1"/>
    <property type="molecule type" value="Genomic_DNA"/>
</dbReference>
<dbReference type="Proteomes" id="UP000251686">
    <property type="component" value="Unassembled WGS sequence"/>
</dbReference>
<dbReference type="Proteomes" id="UP000547874">
    <property type="component" value="Unassembled WGS sequence"/>
</dbReference>
<evidence type="ECO:0000313" key="33">
    <source>
        <dbReference type="EMBL" id="SUL36700.1"/>
    </source>
</evidence>
<name>A0A0D3Q8L2_STAAU</name>
<dbReference type="Proteomes" id="UP000254116">
    <property type="component" value="Unassembled WGS sequence"/>
</dbReference>
<dbReference type="Proteomes" id="UP000471199">
    <property type="component" value="Unassembled WGS sequence"/>
</dbReference>
<dbReference type="EMBL" id="CACTQT010000022">
    <property type="protein sequence ID" value="CAA4398898.1"/>
    <property type="molecule type" value="Genomic_DNA"/>
</dbReference>
<dbReference type="EMBL" id="CACURZ010000020">
    <property type="protein sequence ID" value="CAA6388530.1"/>
    <property type="molecule type" value="Genomic_DNA"/>
</dbReference>
<reference evidence="53 54" key="10">
    <citation type="journal article" date="2020" name="J. Antimicrob. Chemother.">
        <title>Detection of heterogeneous vancomycin intermediate resistance in MRSA isolates from Latin America.</title>
        <authorList>
            <person name="Castro B.E."/>
            <person name="Berrio M."/>
            <person name="Vargas M.L."/>
            <person name="Carvajal L.P."/>
            <person name="Millan L.V."/>
            <person name="Rios R."/>
            <person name="Hernandez A.K."/>
            <person name="Rincon S."/>
            <person name="Cubides P."/>
            <person name="Forero E."/>
            <person name="Dinh A."/>
            <person name="Seas C."/>
            <person name="Munita J.M."/>
            <person name="Arias C.A."/>
            <person name="Reyes J."/>
            <person name="Diaz L."/>
        </authorList>
    </citation>
    <scope>NUCLEOTIDE SEQUENCE [LARGE SCALE GENOMIC DNA]</scope>
    <source>
        <strain evidence="29 53">UE1097</strain>
        <strain evidence="30 54">UP89</strain>
    </source>
</reference>
<dbReference type="Proteomes" id="UP000294017">
    <property type="component" value="Unassembled WGS sequence"/>
</dbReference>
<evidence type="ECO:0000256" key="6">
    <source>
        <dbReference type="ARBA" id="ARBA00022989"/>
    </source>
</evidence>
<evidence type="ECO:0000313" key="37">
    <source>
        <dbReference type="Proteomes" id="UP000293434"/>
    </source>
</evidence>
<dbReference type="Proteomes" id="UP000561555">
    <property type="component" value="Unassembled WGS sequence"/>
</dbReference>
<reference evidence="28 48" key="12">
    <citation type="submission" date="2020-02" db="EMBL/GenBank/DDBJ databases">
        <title>Detection of Heterogeneous Vancomycin Intermediate Resistance in Methicillin Resistant Staphylococcus aureus Isolates from Latin-America.</title>
        <authorList>
            <person name="Castro-Cardozo B."/>
            <person name="Berrio M."/>
            <person name="Vargas M.L."/>
            <person name="Carvajal L.P."/>
            <person name="Millan L.V."/>
            <person name="Rios R."/>
            <person name="Hernandez A."/>
            <person name="Rincon S.L."/>
            <person name="Cubides P."/>
            <person name="Forero E."/>
            <person name="Dinh A."/>
            <person name="Seas C."/>
            <person name="Munita J.M."/>
            <person name="Arias C.A."/>
            <person name="Reyes J."/>
            <person name="Diaz L."/>
        </authorList>
    </citation>
    <scope>NUCLEOTIDE SEQUENCE [LARGE SCALE GENOMIC DNA]</scope>
    <source>
        <strain evidence="28 48">UG255</strain>
    </source>
</reference>
<dbReference type="Proteomes" id="UP000293434">
    <property type="component" value="Unassembled WGS sequence"/>
</dbReference>
<evidence type="ECO:0000256" key="8">
    <source>
        <dbReference type="SAM" id="Phobius"/>
    </source>
</evidence>
<comment type="subcellular location">
    <subcellularLocation>
        <location evidence="1">Cell membrane</location>
        <topology evidence="1">Multi-pass membrane protein</topology>
    </subcellularLocation>
</comment>
<organism evidence="30 54">
    <name type="scientific">Staphylococcus aureus</name>
    <dbReference type="NCBI Taxonomy" id="1280"/>
    <lineage>
        <taxon>Bacteria</taxon>
        <taxon>Bacillati</taxon>
        <taxon>Bacillota</taxon>
        <taxon>Bacilli</taxon>
        <taxon>Bacillales</taxon>
        <taxon>Staphylococcaceae</taxon>
        <taxon>Staphylococcus</taxon>
    </lineage>
</organism>
<feature type="transmembrane region" description="Helical" evidence="8">
    <location>
        <begin position="110"/>
        <end position="127"/>
    </location>
</feature>
<evidence type="ECO:0000256" key="4">
    <source>
        <dbReference type="ARBA" id="ARBA00022597"/>
    </source>
</evidence>
<evidence type="ECO:0000313" key="48">
    <source>
        <dbReference type="Proteomes" id="UP000473113"/>
    </source>
</evidence>
<dbReference type="Proteomes" id="UP000505390">
    <property type="component" value="Unassembled WGS sequence"/>
</dbReference>
<reference evidence="34 43" key="5">
    <citation type="submission" date="2018-06" db="EMBL/GenBank/DDBJ databases">
        <title>Whole genome sequencing to identify and define MRSA outbreaks.</title>
        <authorList>
            <person name="Sullivan M.J."/>
            <person name="Altman D.R."/>
            <person name="Chacko K."/>
            <person name="Ciferri B."/>
            <person name="Webster E."/>
            <person name="Deikus G."/>
            <person name="Lewis M."/>
            <person name="Khan Z."/>
            <person name="Beckford C."/>
            <person name="Rendo A."/>
            <person name="Samaroo F."/>
            <person name="Sebra R."/>
            <person name="Karam-Howlin R."/>
            <person name="Southwick K."/>
            <person name="Adams E."/>
            <person name="Ying L."/>
            <person name="Kornblum J."/>
            <person name="Factor S."/>
            <person name="Danesh Yazdi M."/>
            <person name="Dingle T."/>
            <person name="Hamula C."/>
            <person name="Bashir A."/>
            <person name="Schadt E."/>
            <person name="Kasarskis A."/>
            <person name="Patel G."/>
            <person name="Wallach F."/>
            <person name="Gibbs K."/>
            <person name="Van Bakel H."/>
        </authorList>
    </citation>
    <scope>NUCLEOTIDE SEQUENCE [LARGE SCALE GENOMIC DNA]</scope>
    <source>
        <strain evidence="43">pt013</strain>
        <strain evidence="34">Pt013</strain>
    </source>
</reference>
<reference evidence="27 49" key="13">
    <citation type="submission" date="2020-02" db="EMBL/GenBank/DDBJ databases">
        <title>Novel Insights Into The Classification of Staphylococcal Beta-Lactamases In Relation To The Cefazolin Inoculum Effect.</title>
        <authorList>
            <person name="Carvajal L.P."/>
            <person name="Rincon S."/>
            <person name="Echeverri A."/>
            <person name="Porras J."/>
            <person name="Rios R."/>
            <person name="Ordonez K."/>
            <person name="Seas C."/>
            <person name="Gomez-Villegas S."/>
            <person name="Diaz L."/>
            <person name="Arias C.A."/>
            <person name="Reyes J."/>
        </authorList>
    </citation>
    <scope>NUCLEOTIDE SEQUENCE [LARGE SCALE GENOMIC DNA]</scope>
    <source>
        <strain evidence="27 49">UP127</strain>
    </source>
</reference>
<feature type="transmembrane region" description="Helical" evidence="8">
    <location>
        <begin position="133"/>
        <end position="158"/>
    </location>
</feature>
<evidence type="ECO:0000313" key="30">
    <source>
        <dbReference type="EMBL" id="NUY67311.1"/>
    </source>
</evidence>
<dbReference type="EMBL" id="JAALTR010000312">
    <property type="protein sequence ID" value="NGW68400.1"/>
    <property type="molecule type" value="Genomic_DNA"/>
</dbReference>
<dbReference type="EMBL" id="JAANEC010000065">
    <property type="protein sequence ID" value="NUY12130.1"/>
    <property type="molecule type" value="Genomic_DNA"/>
</dbReference>
<evidence type="ECO:0000256" key="5">
    <source>
        <dbReference type="ARBA" id="ARBA00022692"/>
    </source>
</evidence>
<reference evidence="10 35" key="4">
    <citation type="submission" date="2017-09" db="EMBL/GenBank/DDBJ databases">
        <title>A single nucleotide polymorphism in the Staphylococcus aureus virulence regulator SaeR abolishes pathogenesis.</title>
        <authorList>
            <person name="Copin R.J."/>
            <person name="Sause W."/>
            <person name="Shopsin B."/>
            <person name="Torres V.J."/>
        </authorList>
    </citation>
    <scope>NUCLEOTIDE SEQUENCE [LARGE SCALE GENOMIC DNA]</scope>
    <source>
        <strain evidence="35">Newman</strain>
        <strain evidence="10">Newman_D2C</strain>
    </source>
</reference>
<keyword evidence="2" id="KW-0813">Transport</keyword>
<dbReference type="EMBL" id="JAAFLG010000036">
    <property type="protein sequence ID" value="NDP57416.1"/>
    <property type="molecule type" value="Genomic_DNA"/>
</dbReference>
<evidence type="ECO:0000313" key="51">
    <source>
        <dbReference type="Proteomes" id="UP000505390"/>
    </source>
</evidence>
<dbReference type="EMBL" id="JAIUEN010000046">
    <property type="protein sequence ID" value="MCE3362100.1"/>
    <property type="molecule type" value="Genomic_DNA"/>
</dbReference>
<evidence type="ECO:0000313" key="47">
    <source>
        <dbReference type="Proteomes" id="UP000471199"/>
    </source>
</evidence>
<evidence type="ECO:0000313" key="16">
    <source>
        <dbReference type="EMBL" id="CAA6388530.1"/>
    </source>
</evidence>